<comment type="cofactor">
    <cofactor evidence="6">
        <name>a divalent metal cation</name>
        <dbReference type="ChEBI" id="CHEBI:60240"/>
    </cofactor>
</comment>
<dbReference type="PANTHER" id="PTHR20275:SF0">
    <property type="entry name" value="NAD KINASE"/>
    <property type="match status" value="1"/>
</dbReference>
<name>D6TJK3_KTERA</name>
<accession>D6TJK3</accession>
<dbReference type="GO" id="GO:0003951">
    <property type="term" value="F:NAD+ kinase activity"/>
    <property type="evidence" value="ECO:0007669"/>
    <property type="project" value="UniProtKB-UniRule"/>
</dbReference>
<dbReference type="GO" id="GO:0019674">
    <property type="term" value="P:NAD+ metabolic process"/>
    <property type="evidence" value="ECO:0007669"/>
    <property type="project" value="InterPro"/>
</dbReference>
<dbReference type="PANTHER" id="PTHR20275">
    <property type="entry name" value="NAD KINASE"/>
    <property type="match status" value="1"/>
</dbReference>
<evidence type="ECO:0000256" key="5">
    <source>
        <dbReference type="ARBA" id="ARBA00047925"/>
    </source>
</evidence>
<feature type="binding site" evidence="6">
    <location>
        <position position="159"/>
    </location>
    <ligand>
        <name>NAD(+)</name>
        <dbReference type="ChEBI" id="CHEBI:57540"/>
    </ligand>
</feature>
<evidence type="ECO:0000256" key="1">
    <source>
        <dbReference type="ARBA" id="ARBA00022679"/>
    </source>
</evidence>
<dbReference type="InterPro" id="IPR017437">
    <property type="entry name" value="ATP-NAD_kinase_PpnK-typ_C"/>
</dbReference>
<dbReference type="SUPFAM" id="SSF111331">
    <property type="entry name" value="NAD kinase/diacylglycerol kinase-like"/>
    <property type="match status" value="1"/>
</dbReference>
<protein>
    <recommendedName>
        <fullName evidence="6">NAD kinase</fullName>
        <ecNumber evidence="6">2.7.1.23</ecNumber>
    </recommendedName>
    <alternativeName>
        <fullName evidence="6">ATP-dependent NAD kinase</fullName>
    </alternativeName>
</protein>
<dbReference type="EMBL" id="ADVG01000001">
    <property type="protein sequence ID" value="EFH89610.1"/>
    <property type="molecule type" value="Genomic_DNA"/>
</dbReference>
<evidence type="ECO:0000256" key="2">
    <source>
        <dbReference type="ARBA" id="ARBA00022777"/>
    </source>
</evidence>
<feature type="binding site" evidence="6">
    <location>
        <begin position="73"/>
        <end position="74"/>
    </location>
    <ligand>
        <name>NAD(+)</name>
        <dbReference type="ChEBI" id="CHEBI:57540"/>
    </ligand>
</feature>
<dbReference type="Pfam" id="PF20143">
    <property type="entry name" value="NAD_kinase_C"/>
    <property type="match status" value="1"/>
</dbReference>
<keyword evidence="1 6" id="KW-0808">Transferase</keyword>
<gene>
    <name evidence="6" type="primary">nadK</name>
    <name evidence="7" type="ORF">Krac_11175</name>
</gene>
<keyword evidence="3 6" id="KW-0521">NADP</keyword>
<dbReference type="Gene3D" id="3.40.50.10330">
    <property type="entry name" value="Probable inorganic polyphosphate/atp-NAD kinase, domain 1"/>
    <property type="match status" value="1"/>
</dbReference>
<keyword evidence="6" id="KW-0547">Nucleotide-binding</keyword>
<dbReference type="EC" id="2.7.1.23" evidence="6"/>
<feature type="active site" description="Proton acceptor" evidence="6">
    <location>
        <position position="73"/>
    </location>
</feature>
<comment type="subcellular location">
    <subcellularLocation>
        <location evidence="6">Cytoplasm</location>
    </subcellularLocation>
</comment>
<feature type="binding site" evidence="6">
    <location>
        <position position="78"/>
    </location>
    <ligand>
        <name>NAD(+)</name>
        <dbReference type="ChEBI" id="CHEBI:57540"/>
    </ligand>
</feature>
<organism evidence="7 8">
    <name type="scientific">Ktedonobacter racemifer DSM 44963</name>
    <dbReference type="NCBI Taxonomy" id="485913"/>
    <lineage>
        <taxon>Bacteria</taxon>
        <taxon>Bacillati</taxon>
        <taxon>Chloroflexota</taxon>
        <taxon>Ktedonobacteria</taxon>
        <taxon>Ktedonobacterales</taxon>
        <taxon>Ktedonobacteraceae</taxon>
        <taxon>Ktedonobacter</taxon>
    </lineage>
</organism>
<keyword evidence="2 6" id="KW-0418">Kinase</keyword>
<sequence length="310" mass="34640">MFALSCRLEMVLKTIAILYQGRKQDTRSFASQLVPNLRQQGYEVRSIDIRTEGDEQPDSKLEGCDLALVLGGDGTLVHAARICSFADLPIVGINFGRVGFLSELEPDELPTHLHYYLERDSSVWVDERTMLQAMLTQDGQSEEFLALNDIVIARGTWPRVVRVQVWVDDNYYNTTTADGMILCTATGSTAYNMAVGGPLLHPQVQSTVLTPIAPHLNSNRSLILQPEAHVKLRISTGTQDGVFSADGQRNREVKDGAIVTVKKSPRVTRFLRRRPPTSFYQIINDKLKNDSTQEIEHSGKEEAVEHHHAT</sequence>
<evidence type="ECO:0000256" key="6">
    <source>
        <dbReference type="HAMAP-Rule" id="MF_00361"/>
    </source>
</evidence>
<comment type="catalytic activity">
    <reaction evidence="5 6">
        <text>NAD(+) + ATP = ADP + NADP(+) + H(+)</text>
        <dbReference type="Rhea" id="RHEA:18629"/>
        <dbReference type="ChEBI" id="CHEBI:15378"/>
        <dbReference type="ChEBI" id="CHEBI:30616"/>
        <dbReference type="ChEBI" id="CHEBI:57540"/>
        <dbReference type="ChEBI" id="CHEBI:58349"/>
        <dbReference type="ChEBI" id="CHEBI:456216"/>
        <dbReference type="EC" id="2.7.1.23"/>
    </reaction>
</comment>
<evidence type="ECO:0000313" key="7">
    <source>
        <dbReference type="EMBL" id="EFH89610.1"/>
    </source>
</evidence>
<dbReference type="Pfam" id="PF01513">
    <property type="entry name" value="NAD_kinase"/>
    <property type="match status" value="1"/>
</dbReference>
<comment type="caution">
    <text evidence="7">The sequence shown here is derived from an EMBL/GenBank/DDBJ whole genome shotgun (WGS) entry which is preliminary data.</text>
</comment>
<feature type="binding site" evidence="6">
    <location>
        <position position="248"/>
    </location>
    <ligand>
        <name>NAD(+)</name>
        <dbReference type="ChEBI" id="CHEBI:57540"/>
    </ligand>
</feature>
<keyword evidence="8" id="KW-1185">Reference proteome</keyword>
<dbReference type="GO" id="GO:0005524">
    <property type="term" value="F:ATP binding"/>
    <property type="evidence" value="ECO:0007669"/>
    <property type="project" value="UniProtKB-KW"/>
</dbReference>
<feature type="binding site" evidence="6">
    <location>
        <position position="178"/>
    </location>
    <ligand>
        <name>NAD(+)</name>
        <dbReference type="ChEBI" id="CHEBI:57540"/>
    </ligand>
</feature>
<proteinExistence type="inferred from homology"/>
<dbReference type="GO" id="GO:0006741">
    <property type="term" value="P:NADP+ biosynthetic process"/>
    <property type="evidence" value="ECO:0007669"/>
    <property type="project" value="UniProtKB-UniRule"/>
</dbReference>
<comment type="caution">
    <text evidence="6">Lacks conserved residue(s) required for the propagation of feature annotation.</text>
</comment>
<dbReference type="Gene3D" id="2.60.200.30">
    <property type="entry name" value="Probable inorganic polyphosphate/atp-NAD kinase, domain 2"/>
    <property type="match status" value="1"/>
</dbReference>
<reference evidence="7 8" key="1">
    <citation type="journal article" date="2011" name="Stand. Genomic Sci.">
        <title>Non-contiguous finished genome sequence and contextual data of the filamentous soil bacterium Ktedonobacter racemifer type strain (SOSP1-21).</title>
        <authorList>
            <person name="Chang Y.J."/>
            <person name="Land M."/>
            <person name="Hauser L."/>
            <person name="Chertkov O."/>
            <person name="Del Rio T.G."/>
            <person name="Nolan M."/>
            <person name="Copeland A."/>
            <person name="Tice H."/>
            <person name="Cheng J.F."/>
            <person name="Lucas S."/>
            <person name="Han C."/>
            <person name="Goodwin L."/>
            <person name="Pitluck S."/>
            <person name="Ivanova N."/>
            <person name="Ovchinikova G."/>
            <person name="Pati A."/>
            <person name="Chen A."/>
            <person name="Palaniappan K."/>
            <person name="Mavromatis K."/>
            <person name="Liolios K."/>
            <person name="Brettin T."/>
            <person name="Fiebig A."/>
            <person name="Rohde M."/>
            <person name="Abt B."/>
            <person name="Goker M."/>
            <person name="Detter J.C."/>
            <person name="Woyke T."/>
            <person name="Bristow J."/>
            <person name="Eisen J.A."/>
            <person name="Markowitz V."/>
            <person name="Hugenholtz P."/>
            <person name="Kyrpides N.C."/>
            <person name="Klenk H.P."/>
            <person name="Lapidus A."/>
        </authorList>
    </citation>
    <scope>NUCLEOTIDE SEQUENCE [LARGE SCALE GENOMIC DNA]</scope>
    <source>
        <strain evidence="8">DSM 44963</strain>
    </source>
</reference>
<dbReference type="Proteomes" id="UP000004508">
    <property type="component" value="Unassembled WGS sequence"/>
</dbReference>
<comment type="function">
    <text evidence="6">Involved in the regulation of the intracellular balance of NAD and NADP, and is a key enzyme in the biosynthesis of NADP. Catalyzes specifically the phosphorylation on 2'-hydroxyl of the adenosine moiety of NAD to yield NADP.</text>
</comment>
<evidence type="ECO:0000313" key="8">
    <source>
        <dbReference type="Proteomes" id="UP000004508"/>
    </source>
</evidence>
<dbReference type="InterPro" id="IPR017438">
    <property type="entry name" value="ATP-NAD_kinase_N"/>
</dbReference>
<dbReference type="FunCoup" id="D6TJK3">
    <property type="interactions" value="589"/>
</dbReference>
<evidence type="ECO:0000256" key="4">
    <source>
        <dbReference type="ARBA" id="ARBA00023027"/>
    </source>
</evidence>
<keyword evidence="4 6" id="KW-0520">NAD</keyword>
<evidence type="ECO:0000256" key="3">
    <source>
        <dbReference type="ARBA" id="ARBA00022857"/>
    </source>
</evidence>
<comment type="similarity">
    <text evidence="6">Belongs to the NAD kinase family.</text>
</comment>
<dbReference type="InterPro" id="IPR002504">
    <property type="entry name" value="NADK"/>
</dbReference>
<keyword evidence="6" id="KW-0963">Cytoplasm</keyword>
<dbReference type="GO" id="GO:0005737">
    <property type="term" value="C:cytoplasm"/>
    <property type="evidence" value="ECO:0007669"/>
    <property type="project" value="UniProtKB-SubCell"/>
</dbReference>
<dbReference type="AlphaFoldDB" id="D6TJK3"/>
<dbReference type="InterPro" id="IPR016064">
    <property type="entry name" value="NAD/diacylglycerol_kinase_sf"/>
</dbReference>
<dbReference type="InParanoid" id="D6TJK3"/>
<dbReference type="HAMAP" id="MF_00361">
    <property type="entry name" value="NAD_kinase"/>
    <property type="match status" value="1"/>
</dbReference>
<dbReference type="STRING" id="485913.Krac_11175"/>
<dbReference type="eggNOG" id="COG0061">
    <property type="taxonomic scope" value="Bacteria"/>
</dbReference>
<keyword evidence="6" id="KW-0067">ATP-binding</keyword>
<feature type="binding site" evidence="6">
    <location>
        <position position="213"/>
    </location>
    <ligand>
        <name>NAD(+)</name>
        <dbReference type="ChEBI" id="CHEBI:57540"/>
    </ligand>
</feature>
<feature type="binding site" evidence="6">
    <location>
        <begin position="148"/>
        <end position="149"/>
    </location>
    <ligand>
        <name>NAD(+)</name>
        <dbReference type="ChEBI" id="CHEBI:57540"/>
    </ligand>
</feature>
<dbReference type="GO" id="GO:0046872">
    <property type="term" value="F:metal ion binding"/>
    <property type="evidence" value="ECO:0007669"/>
    <property type="project" value="UniProtKB-UniRule"/>
</dbReference>
<dbReference type="GO" id="GO:0051287">
    <property type="term" value="F:NAD binding"/>
    <property type="evidence" value="ECO:0007669"/>
    <property type="project" value="UniProtKB-ARBA"/>
</dbReference>